<gene>
    <name evidence="1" type="ORF">D5086_033525</name>
</gene>
<name>A0ACC4AH16_POPAL</name>
<protein>
    <submittedName>
        <fullName evidence="1">Uncharacterized protein</fullName>
    </submittedName>
</protein>
<feature type="non-terminal residue" evidence="1">
    <location>
        <position position="1"/>
    </location>
</feature>
<reference evidence="1 2" key="1">
    <citation type="journal article" date="2024" name="Plant Biotechnol. J.">
        <title>Genome and CRISPR/Cas9 system of a widespread forest tree (Populus alba) in the world.</title>
        <authorList>
            <person name="Liu Y.J."/>
            <person name="Jiang P.F."/>
            <person name="Han X.M."/>
            <person name="Li X.Y."/>
            <person name="Wang H.M."/>
            <person name="Wang Y.J."/>
            <person name="Wang X.X."/>
            <person name="Zeng Q.Y."/>
        </authorList>
    </citation>
    <scope>NUCLEOTIDE SEQUENCE [LARGE SCALE GENOMIC DNA]</scope>
    <source>
        <strain evidence="2">cv. PAL-ZL1</strain>
    </source>
</reference>
<dbReference type="EMBL" id="RCHU02000019">
    <property type="protein sequence ID" value="KAL3565479.1"/>
    <property type="molecule type" value="Genomic_DNA"/>
</dbReference>
<keyword evidence="2" id="KW-1185">Reference proteome</keyword>
<organism evidence="1 2">
    <name type="scientific">Populus alba</name>
    <name type="common">White poplar</name>
    <dbReference type="NCBI Taxonomy" id="43335"/>
    <lineage>
        <taxon>Eukaryota</taxon>
        <taxon>Viridiplantae</taxon>
        <taxon>Streptophyta</taxon>
        <taxon>Embryophyta</taxon>
        <taxon>Tracheophyta</taxon>
        <taxon>Spermatophyta</taxon>
        <taxon>Magnoliopsida</taxon>
        <taxon>eudicotyledons</taxon>
        <taxon>Gunneridae</taxon>
        <taxon>Pentapetalae</taxon>
        <taxon>rosids</taxon>
        <taxon>fabids</taxon>
        <taxon>Malpighiales</taxon>
        <taxon>Salicaceae</taxon>
        <taxon>Saliceae</taxon>
        <taxon>Populus</taxon>
    </lineage>
</organism>
<sequence>KNQSTKSQLILVIFSSLFRISFSSFSSNLPNLKLGFTRAADDRSGMWMAGSATSLFLLHFYAGGEDHRHLQQQQKKTHKQQSVFIFFFPLQICFSLICRSRSVLFLLPIDLASVFVPLLVAGSSDGGGLEAG</sequence>
<dbReference type="Proteomes" id="UP000309997">
    <property type="component" value="Unassembled WGS sequence"/>
</dbReference>
<evidence type="ECO:0000313" key="2">
    <source>
        <dbReference type="Proteomes" id="UP000309997"/>
    </source>
</evidence>
<comment type="caution">
    <text evidence="1">The sequence shown here is derived from an EMBL/GenBank/DDBJ whole genome shotgun (WGS) entry which is preliminary data.</text>
</comment>
<proteinExistence type="predicted"/>
<evidence type="ECO:0000313" key="1">
    <source>
        <dbReference type="EMBL" id="KAL3565479.1"/>
    </source>
</evidence>
<accession>A0ACC4AH16</accession>
<feature type="non-terminal residue" evidence="1">
    <location>
        <position position="132"/>
    </location>
</feature>